<evidence type="ECO:0000313" key="2">
    <source>
        <dbReference type="EMBL" id="MBP0446493.1"/>
    </source>
</evidence>
<dbReference type="InterPro" id="IPR014966">
    <property type="entry name" value="FRG-dom"/>
</dbReference>
<proteinExistence type="predicted"/>
<accession>A0ABS4AHM0</accession>
<dbReference type="EMBL" id="JAGIZB010000017">
    <property type="protein sequence ID" value="MBP0446493.1"/>
    <property type="molecule type" value="Genomic_DNA"/>
</dbReference>
<dbReference type="Proteomes" id="UP000681594">
    <property type="component" value="Unassembled WGS sequence"/>
</dbReference>
<name>A0ABS4AHM0_9PROT</name>
<organism evidence="2 3">
    <name type="scientific">Pararoseomonas baculiformis</name>
    <dbReference type="NCBI Taxonomy" id="2820812"/>
    <lineage>
        <taxon>Bacteria</taxon>
        <taxon>Pseudomonadati</taxon>
        <taxon>Pseudomonadota</taxon>
        <taxon>Alphaproteobacteria</taxon>
        <taxon>Acetobacterales</taxon>
        <taxon>Acetobacteraceae</taxon>
        <taxon>Pararoseomonas</taxon>
    </lineage>
</organism>
<gene>
    <name evidence="2" type="ORF">J8J14_17090</name>
</gene>
<feature type="domain" description="FRG" evidence="1">
    <location>
        <begin position="62"/>
        <end position="175"/>
    </location>
</feature>
<reference evidence="2 3" key="1">
    <citation type="submission" date="2021-03" db="EMBL/GenBank/DDBJ databases">
        <authorList>
            <person name="So Y."/>
        </authorList>
    </citation>
    <scope>NUCLEOTIDE SEQUENCE [LARGE SCALE GENOMIC DNA]</scope>
    <source>
        <strain evidence="2 3">SSH11</strain>
    </source>
</reference>
<evidence type="ECO:0000313" key="3">
    <source>
        <dbReference type="Proteomes" id="UP000681594"/>
    </source>
</evidence>
<sequence length="295" mass="32002">MMPPQGGGVMEQLGVSKLWSFLDGGDGAVPVTNGVVRSGRGFRVGSYLELAARVAELQFRNRQHVLLFRGQGGDWRSVQGRTSIMPGLLRPPPGRSRAPAALIAARFETLSRAEALLAQAFPPGGPLGRQRVARTRLLRWSILQHYEICPTPLLDVTHSLRVAASFASLGGGEEAFLHVLAVPNLSGAVTVHAEGGLQVLRLASMCPPVAMRPHIQEGYLLGEYPELAGPPQGLPALPHEMDFGRRMVAKFRFEPGRFWADPAFLPVPREALYPGERDPLERIAQGIRAALDPLP</sequence>
<protein>
    <submittedName>
        <fullName evidence="2">FRG domain-containing protein</fullName>
    </submittedName>
</protein>
<comment type="caution">
    <text evidence="2">The sequence shown here is derived from an EMBL/GenBank/DDBJ whole genome shotgun (WGS) entry which is preliminary data.</text>
</comment>
<keyword evidence="3" id="KW-1185">Reference proteome</keyword>
<evidence type="ECO:0000259" key="1">
    <source>
        <dbReference type="SMART" id="SM00901"/>
    </source>
</evidence>
<dbReference type="SMART" id="SM00901">
    <property type="entry name" value="FRG"/>
    <property type="match status" value="1"/>
</dbReference>